<organism evidence="1 2">
    <name type="scientific">Bradyrhizobium frederickii</name>
    <dbReference type="NCBI Taxonomy" id="2560054"/>
    <lineage>
        <taxon>Bacteria</taxon>
        <taxon>Pseudomonadati</taxon>
        <taxon>Pseudomonadota</taxon>
        <taxon>Alphaproteobacteria</taxon>
        <taxon>Hyphomicrobiales</taxon>
        <taxon>Nitrobacteraceae</taxon>
        <taxon>Bradyrhizobium</taxon>
    </lineage>
</organism>
<name>A0A4Y9KS54_9BRAD</name>
<proteinExistence type="predicted"/>
<dbReference type="RefSeq" id="WP_126262080.1">
    <property type="nucleotide sequence ID" value="NZ_SPQU01000050.1"/>
</dbReference>
<dbReference type="OrthoDB" id="9813050at2"/>
<evidence type="ECO:0000313" key="2">
    <source>
        <dbReference type="Proteomes" id="UP000298225"/>
    </source>
</evidence>
<evidence type="ECO:0008006" key="3">
    <source>
        <dbReference type="Google" id="ProtNLM"/>
    </source>
</evidence>
<comment type="caution">
    <text evidence="1">The sequence shown here is derived from an EMBL/GenBank/DDBJ whole genome shotgun (WGS) entry which is preliminary data.</text>
</comment>
<dbReference type="Proteomes" id="UP000298225">
    <property type="component" value="Unassembled WGS sequence"/>
</dbReference>
<dbReference type="EMBL" id="SPQU01000050">
    <property type="protein sequence ID" value="TFV29464.1"/>
    <property type="molecule type" value="Genomic_DNA"/>
</dbReference>
<protein>
    <recommendedName>
        <fullName evidence="3">Abi-like protein</fullName>
    </recommendedName>
</protein>
<sequence length="224" mass="25780">MPRNFSAQEQQRIPSTLSAPRFATYLTACNNDAAAALRLYGWNARVASAFLFPLHLFEISVRNAVANAASATYNADWPWVANFERSLSRPHRPHFSPHQEILKVRSRHENPRRTGKVIADLKFAFWVSMFTVSHEARLWQPHINVEFPNAPATMSVRDLRTRVYQVSDMVRKLRNRIAHHEPIFGLDLLADYEAIEEIVGYRCSDTLAWMRRAETVVPLLLTEP</sequence>
<keyword evidence="2" id="KW-1185">Reference proteome</keyword>
<gene>
    <name evidence="1" type="ORF">E4K66_37715</name>
</gene>
<accession>A0A4Y9KS54</accession>
<reference evidence="1 2" key="1">
    <citation type="submission" date="2019-03" db="EMBL/GenBank/DDBJ databases">
        <title>Bradyrhizobium strains diversity isolated from Chamaecrista fasciculata.</title>
        <authorList>
            <person name="Urquiaga M.C.O."/>
            <person name="Hungria M."/>
            <person name="Delamuta J.R.M."/>
        </authorList>
    </citation>
    <scope>NUCLEOTIDE SEQUENCE [LARGE SCALE GENOMIC DNA]</scope>
    <source>
        <strain evidence="1 2">CNPSo 3424</strain>
    </source>
</reference>
<dbReference type="AlphaFoldDB" id="A0A4Y9KS54"/>
<evidence type="ECO:0000313" key="1">
    <source>
        <dbReference type="EMBL" id="TFV29464.1"/>
    </source>
</evidence>